<reference evidence="1 2" key="1">
    <citation type="submission" date="2016-11" db="EMBL/GenBank/DDBJ databases">
        <authorList>
            <consortium name="Pathogen Informatics"/>
        </authorList>
    </citation>
    <scope>NUCLEOTIDE SEQUENCE [LARGE SCALE GENOMIC DNA]</scope>
    <source>
        <strain evidence="1 2">911</strain>
    </source>
</reference>
<gene>
    <name evidence="1" type="ORF">SAMEA2259716_05780</name>
</gene>
<protein>
    <submittedName>
        <fullName evidence="1">Uncharacterized protein</fullName>
    </submittedName>
</protein>
<proteinExistence type="predicted"/>
<accession>A0A1U2FGX8</accession>
<dbReference type="RefSeq" id="WP_079636351.1">
    <property type="nucleotide sequence ID" value="NZ_FVGW01000024.1"/>
</dbReference>
<name>A0A1U2FGX8_9MYCO</name>
<evidence type="ECO:0000313" key="1">
    <source>
        <dbReference type="EMBL" id="SKN02414.1"/>
    </source>
</evidence>
<organism evidence="1 2">
    <name type="scientific">Mycobacteroides abscessus subsp. massiliense</name>
    <dbReference type="NCBI Taxonomy" id="1962118"/>
    <lineage>
        <taxon>Bacteria</taxon>
        <taxon>Bacillati</taxon>
        <taxon>Actinomycetota</taxon>
        <taxon>Actinomycetes</taxon>
        <taxon>Mycobacteriales</taxon>
        <taxon>Mycobacteriaceae</taxon>
        <taxon>Mycobacteroides</taxon>
        <taxon>Mycobacteroides abscessus</taxon>
    </lineage>
</organism>
<evidence type="ECO:0000313" key="2">
    <source>
        <dbReference type="Proteomes" id="UP000190074"/>
    </source>
</evidence>
<dbReference type="AlphaFoldDB" id="A0A1U2FGX8"/>
<dbReference type="EMBL" id="FVGW01000024">
    <property type="protein sequence ID" value="SKN02414.1"/>
    <property type="molecule type" value="Genomic_DNA"/>
</dbReference>
<dbReference type="Proteomes" id="UP000190074">
    <property type="component" value="Unassembled WGS sequence"/>
</dbReference>
<sequence>MTDADVLARIMYDGPEANGRGTFDEALPSVQRVYLARASAVLAAGWRPSEQGVLAEVRQHAVREASMAEVSAEQYAAANNEARMDAESDVARAYRAIVELIDRLAPGLKPVEPAVPVGAQGQTVRADPWAVR</sequence>